<dbReference type="EMBL" id="JADBEE010000002">
    <property type="protein sequence ID" value="MBE1515716.1"/>
    <property type="molecule type" value="Genomic_DNA"/>
</dbReference>
<dbReference type="PANTHER" id="PTHR12110">
    <property type="entry name" value="HYDROXYPYRUVATE ISOMERASE"/>
    <property type="match status" value="1"/>
</dbReference>
<keyword evidence="4" id="KW-1185">Reference proteome</keyword>
<dbReference type="SUPFAM" id="SSF51658">
    <property type="entry name" value="Xylose isomerase-like"/>
    <property type="match status" value="1"/>
</dbReference>
<comment type="caution">
    <text evidence="3">The sequence shown here is derived from an EMBL/GenBank/DDBJ whole genome shotgun (WGS) entry which is preliminary data.</text>
</comment>
<protein>
    <submittedName>
        <fullName evidence="3">Sugar phosphate isomerase/epimerase</fullName>
    </submittedName>
</protein>
<keyword evidence="1" id="KW-0119">Carbohydrate metabolism</keyword>
<accession>A0ABR9J9N7</accession>
<dbReference type="GO" id="GO:0016853">
    <property type="term" value="F:isomerase activity"/>
    <property type="evidence" value="ECO:0007669"/>
    <property type="project" value="UniProtKB-KW"/>
</dbReference>
<name>A0ABR9J9N7_9MICC</name>
<reference evidence="3 4" key="1">
    <citation type="submission" date="2020-10" db="EMBL/GenBank/DDBJ databases">
        <title>Sequencing the genomes of 1000 actinobacteria strains.</title>
        <authorList>
            <person name="Klenk H.-P."/>
        </authorList>
    </citation>
    <scope>NUCLEOTIDE SEQUENCE [LARGE SCALE GENOMIC DNA]</scope>
    <source>
        <strain evidence="3 4">DSM 15474</strain>
    </source>
</reference>
<dbReference type="RefSeq" id="WP_192592516.1">
    <property type="nucleotide sequence ID" value="NZ_JADBEE010000002.1"/>
</dbReference>
<evidence type="ECO:0000313" key="3">
    <source>
        <dbReference type="EMBL" id="MBE1515716.1"/>
    </source>
</evidence>
<proteinExistence type="predicted"/>
<gene>
    <name evidence="3" type="ORF">H4W26_002508</name>
</gene>
<dbReference type="Gene3D" id="3.20.20.150">
    <property type="entry name" value="Divalent-metal-dependent TIM barrel enzymes"/>
    <property type="match status" value="1"/>
</dbReference>
<organism evidence="3 4">
    <name type="scientific">Nesterenkonia halotolerans</name>
    <dbReference type="NCBI Taxonomy" id="225325"/>
    <lineage>
        <taxon>Bacteria</taxon>
        <taxon>Bacillati</taxon>
        <taxon>Actinomycetota</taxon>
        <taxon>Actinomycetes</taxon>
        <taxon>Micrococcales</taxon>
        <taxon>Micrococcaceae</taxon>
        <taxon>Nesterenkonia</taxon>
    </lineage>
</organism>
<evidence type="ECO:0000259" key="2">
    <source>
        <dbReference type="Pfam" id="PF01261"/>
    </source>
</evidence>
<dbReference type="InterPro" id="IPR036237">
    <property type="entry name" value="Xyl_isomerase-like_sf"/>
</dbReference>
<evidence type="ECO:0000256" key="1">
    <source>
        <dbReference type="ARBA" id="ARBA00023277"/>
    </source>
</evidence>
<keyword evidence="3" id="KW-0413">Isomerase</keyword>
<sequence length="276" mass="30327">MTWKFSFSTLGMPGAPLDEVIDVATAHGCAGVELRVHADEFLHLDLDGSEARTIGQRIQQAGLEISALAGYARVCSPAPDSEVIDEMASLLTLAEQTSAHAVRVFPGGDAEADAEEHRSRAVRRISAVLPQARECGVQVLVETHDSHATGRAALNLVREIQDPEHVSVLWDGLHPWRHGEASRETREALRSYCSYFQVKDAVLRGDRWVPVIPGSGEVPLSEQGRILQDFSGWISLEWERAWHPHIEPLQDALSAASEWFHAWRPPSLQSPSPAGC</sequence>
<feature type="domain" description="Xylose isomerase-like TIM barrel" evidence="2">
    <location>
        <begin position="22"/>
        <end position="259"/>
    </location>
</feature>
<dbReference type="Proteomes" id="UP000636579">
    <property type="component" value="Unassembled WGS sequence"/>
</dbReference>
<dbReference type="InterPro" id="IPR050312">
    <property type="entry name" value="IolE/XylAMocC-like"/>
</dbReference>
<dbReference type="Pfam" id="PF01261">
    <property type="entry name" value="AP_endonuc_2"/>
    <property type="match status" value="1"/>
</dbReference>
<dbReference type="InterPro" id="IPR013022">
    <property type="entry name" value="Xyl_isomerase-like_TIM-brl"/>
</dbReference>
<evidence type="ECO:0000313" key="4">
    <source>
        <dbReference type="Proteomes" id="UP000636579"/>
    </source>
</evidence>